<dbReference type="AlphaFoldDB" id="H3A8M4"/>
<feature type="domain" description="Fucolectin tachylectin-4 pentraxin-1" evidence="10">
    <location>
        <begin position="530"/>
        <end position="680"/>
    </location>
</feature>
<keyword evidence="8" id="KW-0106">Calcium</keyword>
<dbReference type="GO" id="GO:0005576">
    <property type="term" value="C:extracellular region"/>
    <property type="evidence" value="ECO:0007669"/>
    <property type="project" value="UniProtKB-SubCell"/>
</dbReference>
<keyword evidence="6" id="KW-0479">Metal-binding</keyword>
<dbReference type="GeneTree" id="ENSGT01060000248575"/>
<dbReference type="GO" id="GO:0001868">
    <property type="term" value="P:regulation of complement activation, lectin pathway"/>
    <property type="evidence" value="ECO:0007669"/>
    <property type="project" value="UniProtKB-ARBA"/>
</dbReference>
<dbReference type="Gene3D" id="2.60.120.260">
    <property type="entry name" value="Galactose-binding domain-like"/>
    <property type="match status" value="5"/>
</dbReference>
<reference evidence="12" key="1">
    <citation type="submission" date="2011-08" db="EMBL/GenBank/DDBJ databases">
        <title>The draft genome of Latimeria chalumnae.</title>
        <authorList>
            <person name="Di Palma F."/>
            <person name="Alfoldi J."/>
            <person name="Johnson J."/>
            <person name="Berlin A."/>
            <person name="Gnerre S."/>
            <person name="Jaffe D."/>
            <person name="MacCallum I."/>
            <person name="Young S."/>
            <person name="Walker B.J."/>
            <person name="Lander E."/>
            <person name="Lindblad-Toh K."/>
        </authorList>
    </citation>
    <scope>NUCLEOTIDE SEQUENCE [LARGE SCALE GENOMIC DNA]</scope>
    <source>
        <strain evidence="12">Wild caught</strain>
    </source>
</reference>
<dbReference type="GO" id="GO:0046872">
    <property type="term" value="F:metal ion binding"/>
    <property type="evidence" value="ECO:0007669"/>
    <property type="project" value="UniProtKB-KW"/>
</dbReference>
<feature type="domain" description="Fucolectin tachylectin-4 pentraxin-1" evidence="10">
    <location>
        <begin position="693"/>
        <end position="834"/>
    </location>
</feature>
<evidence type="ECO:0000256" key="8">
    <source>
        <dbReference type="ARBA" id="ARBA00022837"/>
    </source>
</evidence>
<dbReference type="EMBL" id="AFYH01076710">
    <property type="status" value="NOT_ANNOTATED_CDS"/>
    <property type="molecule type" value="Genomic_DNA"/>
</dbReference>
<keyword evidence="12" id="KW-1185">Reference proteome</keyword>
<keyword evidence="5" id="KW-0964">Secreted</keyword>
<dbReference type="SMART" id="SM00607">
    <property type="entry name" value="FTP"/>
    <property type="match status" value="5"/>
</dbReference>
<feature type="domain" description="Fucolectin tachylectin-4 pentraxin-1" evidence="10">
    <location>
        <begin position="1"/>
        <end position="143"/>
    </location>
</feature>
<reference evidence="11" key="2">
    <citation type="submission" date="2025-08" db="UniProtKB">
        <authorList>
            <consortium name="Ensembl"/>
        </authorList>
    </citation>
    <scope>IDENTIFICATION</scope>
</reference>
<evidence type="ECO:0000256" key="2">
    <source>
        <dbReference type="ARBA" id="ARBA00004613"/>
    </source>
</evidence>
<dbReference type="InterPro" id="IPR006585">
    <property type="entry name" value="FTP1"/>
</dbReference>
<evidence type="ECO:0000256" key="1">
    <source>
        <dbReference type="ARBA" id="ARBA00002219"/>
    </source>
</evidence>
<evidence type="ECO:0000256" key="6">
    <source>
        <dbReference type="ARBA" id="ARBA00022723"/>
    </source>
</evidence>
<comment type="subunit">
    <text evidence="4">Homotrimer.</text>
</comment>
<dbReference type="GO" id="GO:0042806">
    <property type="term" value="F:fucose binding"/>
    <property type="evidence" value="ECO:0007669"/>
    <property type="project" value="UniProtKB-ARBA"/>
</dbReference>
<dbReference type="EMBL" id="AFYH01076708">
    <property type="status" value="NOT_ANNOTATED_CDS"/>
    <property type="molecule type" value="Genomic_DNA"/>
</dbReference>
<dbReference type="HOGENOM" id="CLU_009725_0_0_1"/>
<dbReference type="InParanoid" id="H3A8M4"/>
<feature type="domain" description="Fucolectin tachylectin-4 pentraxin-1" evidence="10">
    <location>
        <begin position="357"/>
        <end position="501"/>
    </location>
</feature>
<comment type="subcellular location">
    <subcellularLocation>
        <location evidence="2">Secreted</location>
    </subcellularLocation>
</comment>
<dbReference type="EMBL" id="AFYH01076709">
    <property type="status" value="NOT_ANNOTATED_CDS"/>
    <property type="molecule type" value="Genomic_DNA"/>
</dbReference>
<dbReference type="InterPro" id="IPR051941">
    <property type="entry name" value="BG_Antigen-Binding_Lectin"/>
</dbReference>
<dbReference type="OMA" id="QCHGMEG"/>
<dbReference type="EMBL" id="AFYH01076707">
    <property type="status" value="NOT_ANNOTATED_CDS"/>
    <property type="molecule type" value="Genomic_DNA"/>
</dbReference>
<evidence type="ECO:0000256" key="5">
    <source>
        <dbReference type="ARBA" id="ARBA00022525"/>
    </source>
</evidence>
<proteinExistence type="inferred from homology"/>
<evidence type="ECO:0000256" key="3">
    <source>
        <dbReference type="ARBA" id="ARBA00010147"/>
    </source>
</evidence>
<dbReference type="GO" id="GO:0010185">
    <property type="term" value="P:regulation of cellular defense response"/>
    <property type="evidence" value="ECO:0007669"/>
    <property type="project" value="UniProtKB-ARBA"/>
</dbReference>
<evidence type="ECO:0000256" key="9">
    <source>
        <dbReference type="ARBA" id="ARBA00023157"/>
    </source>
</evidence>
<dbReference type="Ensembl" id="ENSLACT00000006047.1">
    <property type="protein sequence ID" value="ENSLACP00000005995.1"/>
    <property type="gene ID" value="ENSLACG00000005322.1"/>
</dbReference>
<dbReference type="PANTHER" id="PTHR45713">
    <property type="entry name" value="FTP DOMAIN-CONTAINING PROTEIN"/>
    <property type="match status" value="1"/>
</dbReference>
<dbReference type="PANTHER" id="PTHR45713:SF8">
    <property type="entry name" value="SI:CH211-215K15.4"/>
    <property type="match status" value="1"/>
</dbReference>
<dbReference type="EMBL" id="AFYH01076712">
    <property type="status" value="NOT_ANNOTATED_CDS"/>
    <property type="molecule type" value="Genomic_DNA"/>
</dbReference>
<comment type="similarity">
    <text evidence="3">Belongs to the fucolectin family.</text>
</comment>
<evidence type="ECO:0000313" key="12">
    <source>
        <dbReference type="Proteomes" id="UP000008672"/>
    </source>
</evidence>
<dbReference type="SUPFAM" id="SSF49785">
    <property type="entry name" value="Galactose-binding domain-like"/>
    <property type="match status" value="5"/>
</dbReference>
<organism evidence="11 12">
    <name type="scientific">Latimeria chalumnae</name>
    <name type="common">Coelacanth</name>
    <dbReference type="NCBI Taxonomy" id="7897"/>
    <lineage>
        <taxon>Eukaryota</taxon>
        <taxon>Metazoa</taxon>
        <taxon>Chordata</taxon>
        <taxon>Craniata</taxon>
        <taxon>Vertebrata</taxon>
        <taxon>Euteleostomi</taxon>
        <taxon>Coelacanthiformes</taxon>
        <taxon>Coelacanthidae</taxon>
        <taxon>Latimeria</taxon>
    </lineage>
</organism>
<dbReference type="Pfam" id="PF22633">
    <property type="entry name" value="F5_F8_type_C_2"/>
    <property type="match status" value="5"/>
</dbReference>
<keyword evidence="7" id="KW-0430">Lectin</keyword>
<dbReference type="InterPro" id="IPR008979">
    <property type="entry name" value="Galactose-bd-like_sf"/>
</dbReference>
<name>H3A8M4_LATCH</name>
<dbReference type="eggNOG" id="ENOG502QQVA">
    <property type="taxonomic scope" value="Eukaryota"/>
</dbReference>
<dbReference type="EMBL" id="AFYH01076711">
    <property type="status" value="NOT_ANNOTATED_CDS"/>
    <property type="molecule type" value="Genomic_DNA"/>
</dbReference>
<accession>H3A8M4</accession>
<keyword evidence="9" id="KW-1015">Disulfide bond</keyword>
<evidence type="ECO:0000256" key="7">
    <source>
        <dbReference type="ARBA" id="ARBA00022734"/>
    </source>
</evidence>
<sequence>AQNVALKGTALQSSKRDQLGVPEHAIDGNKNSDFGYLSCTHTAYEMGPWWRVDLQQPYRISAVVITNRGDCCWERLRGAEIYIGNSLEKNGTLNPRCASISTVERGSTDSFCCNGMVGRYVTIAIPTRVEYLTLCEVEVYGIPDTIMEGLSISSPPTSPQKTAQMLNRGSWQQSIHERDQLGVPEHAIDGNKNSDFGYLSCTHTAHEKNPWWRVDLKQPYRISAVVITNRGDCCWERLRGAEIYIGNSLEENGTLNPRCASISTVERGSTDSFCCNGMVGRYVTIAIPTREEYLTLCEVEIYGVPDVNQNDRYSGCHVLDKGDAHHLRKLYFNLLGTKWEDVQYQYDASTEAGTTSTENVALKGTAMQSSKRDQLGVPEHAIDGNKNSDFGYLSCTHTEHEMGPWWRVDLQQPYRISAVVISNRGDCCWERLRGAEIYVGNSLEKNGTINPRCASISKVERGSTETICCKGMTGRYVTIAIPNRKEYLTLCEVEVYGVPVVNRCKGNQNACTRQAVSESIQNDLSFSSTQANVALKGLATQSSLGDWRGVPEHAIDGNKNSVYGSLSCIHTRFEMGPWWRVDLQQPYRIFAVAITNRGDCCWERLRGAELHIGNSLEKNGTLNPRCASISIVERGSTDSFCCNGMVGRYVTIAIPTRVEYLTLCEVEVYGIPDTETPPLEKNPFSNQTREESGTNVALKGTAVQSSLCDQGVPEHAIDGNRNSVYGSLSCTHTQYEMNPWWRVDLQQPHKISVVLITNRGDCCWERLKGAEIHIGNSLEKNGTLTHRCASVSEVERGSTEAFCCGELEGRYVTITIPGREEYLTLCEVEVYGVP</sequence>
<protein>
    <recommendedName>
        <fullName evidence="10">Fucolectin tachylectin-4 pentraxin-1 domain-containing protein</fullName>
    </recommendedName>
</protein>
<reference evidence="11" key="3">
    <citation type="submission" date="2025-09" db="UniProtKB">
        <authorList>
            <consortium name="Ensembl"/>
        </authorList>
    </citation>
    <scope>IDENTIFICATION</scope>
</reference>
<dbReference type="Proteomes" id="UP000008672">
    <property type="component" value="Unassembled WGS sequence"/>
</dbReference>
<feature type="domain" description="Fucolectin tachylectin-4 pentraxin-1" evidence="10">
    <location>
        <begin position="165"/>
        <end position="308"/>
    </location>
</feature>
<evidence type="ECO:0000313" key="11">
    <source>
        <dbReference type="Ensembl" id="ENSLACP00000005995.1"/>
    </source>
</evidence>
<evidence type="ECO:0000256" key="4">
    <source>
        <dbReference type="ARBA" id="ARBA00011233"/>
    </source>
</evidence>
<evidence type="ECO:0000259" key="10">
    <source>
        <dbReference type="SMART" id="SM00607"/>
    </source>
</evidence>
<comment type="function">
    <text evidence="1">Acts as a defensive agent. Recognizes blood group fucosylated oligosaccharides including A, B, H and Lewis B-type antigens. Does not recognize Lewis A antigen and has low affinity for monovalent haptens.</text>
</comment>